<dbReference type="InterPro" id="IPR039143">
    <property type="entry name" value="GNPNAT1-like"/>
</dbReference>
<dbReference type="PANTHER" id="PTHR13355:SF11">
    <property type="entry name" value="GLUCOSAMINE 6-PHOSPHATE N-ACETYLTRANSFERASE"/>
    <property type="match status" value="1"/>
</dbReference>
<dbReference type="AlphaFoldDB" id="A0YBW1"/>
<dbReference type="OrthoDB" id="9796171at2"/>
<proteinExistence type="predicted"/>
<dbReference type="Proteomes" id="UP000004931">
    <property type="component" value="Unassembled WGS sequence"/>
</dbReference>
<dbReference type="CDD" id="cd04301">
    <property type="entry name" value="NAT_SF"/>
    <property type="match status" value="1"/>
</dbReference>
<evidence type="ECO:0000313" key="2">
    <source>
        <dbReference type="EMBL" id="EAW32041.1"/>
    </source>
</evidence>
<dbReference type="InterPro" id="IPR057691">
    <property type="entry name" value="DUF7931"/>
</dbReference>
<dbReference type="STRING" id="247633.GP2143_06305"/>
<dbReference type="Pfam" id="PF25559">
    <property type="entry name" value="DUF7931"/>
    <property type="match status" value="1"/>
</dbReference>
<comment type="caution">
    <text evidence="2">The sequence shown here is derived from an EMBL/GenBank/DDBJ whole genome shotgun (WGS) entry which is preliminary data.</text>
</comment>
<evidence type="ECO:0000313" key="3">
    <source>
        <dbReference type="Proteomes" id="UP000004931"/>
    </source>
</evidence>
<dbReference type="InterPro" id="IPR016181">
    <property type="entry name" value="Acyl_CoA_acyltransferase"/>
</dbReference>
<feature type="domain" description="N-acetyltransferase" evidence="1">
    <location>
        <begin position="6"/>
        <end position="141"/>
    </location>
</feature>
<reference evidence="2 3" key="1">
    <citation type="journal article" date="2010" name="J. Bacteriol.">
        <title>Genome sequence of the oligotrophic marine Gammaproteobacterium HTCC2143, isolated from the Oregon Coast.</title>
        <authorList>
            <person name="Oh H.M."/>
            <person name="Kang I."/>
            <person name="Ferriera S."/>
            <person name="Giovannoni S.J."/>
            <person name="Cho J.C."/>
        </authorList>
    </citation>
    <scope>NUCLEOTIDE SEQUENCE [LARGE SCALE GENOMIC DNA]</scope>
    <source>
        <strain evidence="2 3">HTCC2143</strain>
    </source>
</reference>
<dbReference type="GO" id="GO:0004343">
    <property type="term" value="F:glucosamine 6-phosphate N-acetyltransferase activity"/>
    <property type="evidence" value="ECO:0007669"/>
    <property type="project" value="TreeGrafter"/>
</dbReference>
<dbReference type="Pfam" id="PF13673">
    <property type="entry name" value="Acetyltransf_10"/>
    <property type="match status" value="1"/>
</dbReference>
<dbReference type="Gene3D" id="3.40.630.30">
    <property type="match status" value="1"/>
</dbReference>
<name>A0YBW1_9GAMM</name>
<sequence length="304" mass="34029">MKKLTIELTDWDTSSHQLTAVRSNVFVEEQNVPADIELDEFDAAAVHWLAYSGDIPVGTCRMLADGHIGRLAVLKDYRRLDIGKKLLLAAIDAARSKGLFDVYLNAQLHATGFYEGFGFTVYGEEFMDAGIPHLPMRLQLEKQRLLGKHGGDFFIEDFSQHALDLVQQTTQQLHILSLDLAPNTFGTKRMIDSLSALARRNRYTEIRLLIIDTSKMINVSSPLLTLQRRLSSSIALRTIGSSSQEITDNLIIADGSGLIVQSIKEPGKAWGNFNNKPVAKNYLSQFEVLWRNSKEDPNLRALSI</sequence>
<keyword evidence="3" id="KW-1185">Reference proteome</keyword>
<dbReference type="EMBL" id="AAVT01000002">
    <property type="protein sequence ID" value="EAW32041.1"/>
    <property type="molecule type" value="Genomic_DNA"/>
</dbReference>
<dbReference type="InterPro" id="IPR000182">
    <property type="entry name" value="GNAT_dom"/>
</dbReference>
<gene>
    <name evidence="2" type="ORF">GP2143_06305</name>
</gene>
<dbReference type="PANTHER" id="PTHR13355">
    <property type="entry name" value="GLUCOSAMINE 6-PHOSPHATE N-ACETYLTRANSFERASE"/>
    <property type="match status" value="1"/>
</dbReference>
<organism evidence="2 3">
    <name type="scientific">marine gamma proteobacterium HTCC2143</name>
    <dbReference type="NCBI Taxonomy" id="247633"/>
    <lineage>
        <taxon>Bacteria</taxon>
        <taxon>Pseudomonadati</taxon>
        <taxon>Pseudomonadota</taxon>
        <taxon>Gammaproteobacteria</taxon>
        <taxon>Cellvibrionales</taxon>
        <taxon>Spongiibacteraceae</taxon>
        <taxon>BD1-7 clade</taxon>
    </lineage>
</organism>
<protein>
    <submittedName>
        <fullName evidence="2">Acetyltransferase, GNAT family protein</fullName>
    </submittedName>
</protein>
<accession>A0YBW1</accession>
<dbReference type="SUPFAM" id="SSF55729">
    <property type="entry name" value="Acyl-CoA N-acyltransferases (Nat)"/>
    <property type="match status" value="1"/>
</dbReference>
<evidence type="ECO:0000259" key="1">
    <source>
        <dbReference type="PROSITE" id="PS51186"/>
    </source>
</evidence>
<keyword evidence="2" id="KW-0808">Transferase</keyword>
<dbReference type="PROSITE" id="PS51186">
    <property type="entry name" value="GNAT"/>
    <property type="match status" value="1"/>
</dbReference>
<dbReference type="eggNOG" id="COG2153">
    <property type="taxonomic scope" value="Bacteria"/>
</dbReference>